<feature type="domain" description="K Homology" evidence="5">
    <location>
        <begin position="153"/>
        <end position="223"/>
    </location>
</feature>
<gene>
    <name evidence="6" type="primary">FUBP</name>
    <name evidence="6" type="ORF">TSPGSL018_20545</name>
</gene>
<dbReference type="Pfam" id="PF00013">
    <property type="entry name" value="KH_1"/>
    <property type="match status" value="3"/>
</dbReference>
<feature type="region of interest" description="Disordered" evidence="3">
    <location>
        <begin position="483"/>
        <end position="516"/>
    </location>
</feature>
<dbReference type="SMART" id="SM00322">
    <property type="entry name" value="KH"/>
    <property type="match status" value="3"/>
</dbReference>
<feature type="compositionally biased region" description="Low complexity" evidence="3">
    <location>
        <begin position="41"/>
        <end position="51"/>
    </location>
</feature>
<evidence type="ECO:0000259" key="5">
    <source>
        <dbReference type="SMART" id="SM00322"/>
    </source>
</evidence>
<protein>
    <submittedName>
        <fullName evidence="6">Far upstream element-binding protein</fullName>
    </submittedName>
</protein>
<dbReference type="InterPro" id="IPR004088">
    <property type="entry name" value="KH_dom_type_1"/>
</dbReference>
<dbReference type="PANTHER" id="PTHR10288">
    <property type="entry name" value="KH DOMAIN CONTAINING RNA BINDING PROTEIN"/>
    <property type="match status" value="1"/>
</dbReference>
<dbReference type="SUPFAM" id="SSF54791">
    <property type="entry name" value="Eukaryotic type KH-domain (KH-domain type I)"/>
    <property type="match status" value="3"/>
</dbReference>
<keyword evidence="1" id="KW-0677">Repeat</keyword>
<dbReference type="PROSITE" id="PS50084">
    <property type="entry name" value="KH_TYPE_1"/>
    <property type="match status" value="3"/>
</dbReference>
<dbReference type="InterPro" id="IPR036612">
    <property type="entry name" value="KH_dom_type_1_sf"/>
</dbReference>
<keyword evidence="4" id="KW-0472">Membrane</keyword>
<evidence type="ECO:0000313" key="6">
    <source>
        <dbReference type="EMBL" id="JAC76304.1"/>
    </source>
</evidence>
<keyword evidence="4" id="KW-0812">Transmembrane</keyword>
<feature type="compositionally biased region" description="Polar residues" evidence="3">
    <location>
        <begin position="17"/>
        <end position="37"/>
    </location>
</feature>
<feature type="region of interest" description="Disordered" evidence="3">
    <location>
        <begin position="1"/>
        <end position="62"/>
    </location>
</feature>
<dbReference type="InterPro" id="IPR004087">
    <property type="entry name" value="KH_dom"/>
</dbReference>
<accession>A0A061RZW2</accession>
<evidence type="ECO:0000256" key="4">
    <source>
        <dbReference type="SAM" id="Phobius"/>
    </source>
</evidence>
<organism evidence="6">
    <name type="scientific">Tetraselmis sp. GSL018</name>
    <dbReference type="NCBI Taxonomy" id="582737"/>
    <lineage>
        <taxon>Eukaryota</taxon>
        <taxon>Viridiplantae</taxon>
        <taxon>Chlorophyta</taxon>
        <taxon>core chlorophytes</taxon>
        <taxon>Chlorodendrophyceae</taxon>
        <taxon>Chlorodendrales</taxon>
        <taxon>Chlorodendraceae</taxon>
        <taxon>Tetraselmis</taxon>
    </lineage>
</organism>
<reference evidence="6" key="1">
    <citation type="submission" date="2014-05" db="EMBL/GenBank/DDBJ databases">
        <title>The transcriptome of the halophilic microalga Tetraselmis sp. GSL018 isolated from the Great Salt Lake, Utah.</title>
        <authorList>
            <person name="Jinkerson R.E."/>
            <person name="D'Adamo S."/>
            <person name="Posewitz M.C."/>
        </authorList>
    </citation>
    <scope>NUCLEOTIDE SEQUENCE</scope>
    <source>
        <strain evidence="6">GSL018</strain>
    </source>
</reference>
<feature type="compositionally biased region" description="Basic residues" evidence="3">
    <location>
        <begin position="496"/>
        <end position="505"/>
    </location>
</feature>
<evidence type="ECO:0000256" key="2">
    <source>
        <dbReference type="PROSITE-ProRule" id="PRU00117"/>
    </source>
</evidence>
<proteinExistence type="predicted"/>
<dbReference type="GO" id="GO:0003723">
    <property type="term" value="F:RNA binding"/>
    <property type="evidence" value="ECO:0007669"/>
    <property type="project" value="UniProtKB-UniRule"/>
</dbReference>
<name>A0A061RZW2_9CHLO</name>
<feature type="compositionally biased region" description="Polar residues" evidence="3">
    <location>
        <begin position="127"/>
        <end position="150"/>
    </location>
</feature>
<dbReference type="CDD" id="cd00105">
    <property type="entry name" value="KH-I"/>
    <property type="match status" value="2"/>
</dbReference>
<keyword evidence="4" id="KW-1133">Transmembrane helix</keyword>
<sequence>MSERPDESCVPVENAEAQPQATDPNSVQAAADNTSADPASATPETAQQTEVQAEEVPTDVASAVPADAALKAAEVAARLAAEHGSGASQAYPVSSGAEHASEEENSNKRKYDGTEDSDPNKRMYSDPMQQSTNGSSAMNPVTPSSEQAGYSTEEATEVVHCPHALIGRVIGKGGETIRDLQNSSGARIQIDHSGDDGQPRAVTVTGSGQCVAMAKKMILDIIAQGQDPTAGAPGAPSAGEVKQTVNCPPGIVGRVIGRGGETIRALQTSSGAHISIDQNFPEGVDRQVHIQGRPDAVDRGLKMVTELIAGGPGSANDVIQKVIQKHGGGISQTLQCPKTMVGRVIGKGGETIKALQNASGARIQIDQSTEPMTVTITGAPDAVARAEASVTDIINGGSGFLAGQQGYYGAQQAYQAPYGGYGYQAYQAYGAYGAPTAYGGYGGYGQGSYAGFGAGGAGQQGYAGSGGQYSGMGAMQPMQSQFGGDGGQGGMAVRRSGSRRRRRRRECLAGASRPPGPPLLLQLPDWRQPVGEAPRDAVIAGLCAWFSLSLAIALCVLLERF</sequence>
<feature type="domain" description="K Homology" evidence="5">
    <location>
        <begin position="239"/>
        <end position="309"/>
    </location>
</feature>
<feature type="domain" description="K Homology" evidence="5">
    <location>
        <begin position="328"/>
        <end position="395"/>
    </location>
</feature>
<evidence type="ECO:0000256" key="3">
    <source>
        <dbReference type="SAM" id="MobiDB-lite"/>
    </source>
</evidence>
<dbReference type="Gene3D" id="3.30.1370.10">
    <property type="entry name" value="K Homology domain, type 1"/>
    <property type="match status" value="3"/>
</dbReference>
<keyword evidence="2" id="KW-0694">RNA-binding</keyword>
<feature type="transmembrane region" description="Helical" evidence="4">
    <location>
        <begin position="537"/>
        <end position="558"/>
    </location>
</feature>
<evidence type="ECO:0000256" key="1">
    <source>
        <dbReference type="ARBA" id="ARBA00022737"/>
    </source>
</evidence>
<feature type="compositionally biased region" description="Basic and acidic residues" evidence="3">
    <location>
        <begin position="99"/>
        <end position="124"/>
    </location>
</feature>
<feature type="region of interest" description="Disordered" evidence="3">
    <location>
        <begin position="80"/>
        <end position="154"/>
    </location>
</feature>
<dbReference type="EMBL" id="GBEZ01009272">
    <property type="protein sequence ID" value="JAC76304.1"/>
    <property type="molecule type" value="Transcribed_RNA"/>
</dbReference>
<dbReference type="AlphaFoldDB" id="A0A061RZW2"/>